<dbReference type="AlphaFoldDB" id="A0A6A6N2H3"/>
<evidence type="ECO:0008006" key="5">
    <source>
        <dbReference type="Google" id="ProtNLM"/>
    </source>
</evidence>
<keyword evidence="4" id="KW-1185">Reference proteome</keyword>
<name>A0A6A6N2H3_HEVBR</name>
<reference evidence="3 4" key="1">
    <citation type="journal article" date="2020" name="Mol. Plant">
        <title>The Chromosome-Based Rubber Tree Genome Provides New Insights into Spurge Genome Evolution and Rubber Biosynthesis.</title>
        <authorList>
            <person name="Liu J."/>
            <person name="Shi C."/>
            <person name="Shi C.C."/>
            <person name="Li W."/>
            <person name="Zhang Q.J."/>
            <person name="Zhang Y."/>
            <person name="Li K."/>
            <person name="Lu H.F."/>
            <person name="Shi C."/>
            <person name="Zhu S.T."/>
            <person name="Xiao Z.Y."/>
            <person name="Nan H."/>
            <person name="Yue Y."/>
            <person name="Zhu X.G."/>
            <person name="Wu Y."/>
            <person name="Hong X.N."/>
            <person name="Fan G.Y."/>
            <person name="Tong Y."/>
            <person name="Zhang D."/>
            <person name="Mao C.L."/>
            <person name="Liu Y.L."/>
            <person name="Hao S.J."/>
            <person name="Liu W.Q."/>
            <person name="Lv M.Q."/>
            <person name="Zhang H.B."/>
            <person name="Liu Y."/>
            <person name="Hu-Tang G.R."/>
            <person name="Wang J.P."/>
            <person name="Wang J.H."/>
            <person name="Sun Y.H."/>
            <person name="Ni S.B."/>
            <person name="Chen W.B."/>
            <person name="Zhang X.C."/>
            <person name="Jiao Y.N."/>
            <person name="Eichler E.E."/>
            <person name="Li G.H."/>
            <person name="Liu X."/>
            <person name="Gao L.Z."/>
        </authorList>
    </citation>
    <scope>NUCLEOTIDE SEQUENCE [LARGE SCALE GENOMIC DNA]</scope>
    <source>
        <strain evidence="4">cv. GT1</strain>
        <tissue evidence="3">Leaf</tissue>
    </source>
</reference>
<feature type="region of interest" description="Disordered" evidence="1">
    <location>
        <begin position="103"/>
        <end position="129"/>
    </location>
</feature>
<sequence length="129" mass="14394">MGSWTMKLLLLAFIIGGSITCCRGVELESLASQKGRKEEIACQLAGKENIRTTFLACDDVKRNHMNTKEKVRKYETLLPAASEQIVDENLRYNQIIMRRLLRKGQLPPSGRPDPCTSIPGHPSCPSEHG</sequence>
<dbReference type="EMBL" id="JAAGAX010000003">
    <property type="protein sequence ID" value="KAF2320301.1"/>
    <property type="molecule type" value="Genomic_DNA"/>
</dbReference>
<feature type="signal peptide" evidence="2">
    <location>
        <begin position="1"/>
        <end position="24"/>
    </location>
</feature>
<evidence type="ECO:0000256" key="2">
    <source>
        <dbReference type="SAM" id="SignalP"/>
    </source>
</evidence>
<dbReference type="Proteomes" id="UP000467840">
    <property type="component" value="Chromosome 10"/>
</dbReference>
<comment type="caution">
    <text evidence="3">The sequence shown here is derived from an EMBL/GenBank/DDBJ whole genome shotgun (WGS) entry which is preliminary data.</text>
</comment>
<evidence type="ECO:0000313" key="4">
    <source>
        <dbReference type="Proteomes" id="UP000467840"/>
    </source>
</evidence>
<evidence type="ECO:0000313" key="3">
    <source>
        <dbReference type="EMBL" id="KAF2320301.1"/>
    </source>
</evidence>
<feature type="chain" id="PRO_5025673726" description="Pectinesterase inhibitor domain-containing protein" evidence="2">
    <location>
        <begin position="25"/>
        <end position="129"/>
    </location>
</feature>
<protein>
    <recommendedName>
        <fullName evidence="5">Pectinesterase inhibitor domain-containing protein</fullName>
    </recommendedName>
</protein>
<evidence type="ECO:0000256" key="1">
    <source>
        <dbReference type="SAM" id="MobiDB-lite"/>
    </source>
</evidence>
<gene>
    <name evidence="3" type="ORF">GH714_026913</name>
</gene>
<proteinExistence type="predicted"/>
<accession>A0A6A6N2H3</accession>
<organism evidence="3 4">
    <name type="scientific">Hevea brasiliensis</name>
    <name type="common">Para rubber tree</name>
    <name type="synonym">Siphonia brasiliensis</name>
    <dbReference type="NCBI Taxonomy" id="3981"/>
    <lineage>
        <taxon>Eukaryota</taxon>
        <taxon>Viridiplantae</taxon>
        <taxon>Streptophyta</taxon>
        <taxon>Embryophyta</taxon>
        <taxon>Tracheophyta</taxon>
        <taxon>Spermatophyta</taxon>
        <taxon>Magnoliopsida</taxon>
        <taxon>eudicotyledons</taxon>
        <taxon>Gunneridae</taxon>
        <taxon>Pentapetalae</taxon>
        <taxon>rosids</taxon>
        <taxon>fabids</taxon>
        <taxon>Malpighiales</taxon>
        <taxon>Euphorbiaceae</taxon>
        <taxon>Crotonoideae</taxon>
        <taxon>Micrandreae</taxon>
        <taxon>Hevea</taxon>
    </lineage>
</organism>
<keyword evidence="2" id="KW-0732">Signal</keyword>